<dbReference type="KEGG" id="rbc:BN938_0066"/>
<dbReference type="STRING" id="1433126.BN938_0066"/>
<name>A0A060R8V3_9BACT</name>
<dbReference type="GO" id="GO:1902600">
    <property type="term" value="P:proton transmembrane transport"/>
    <property type="evidence" value="ECO:0007669"/>
    <property type="project" value="InterPro"/>
</dbReference>
<evidence type="ECO:0000256" key="3">
    <source>
        <dbReference type="ARBA" id="ARBA00022449"/>
    </source>
</evidence>
<keyword evidence="3" id="KW-0050">Antiport</keyword>
<dbReference type="HOGENOM" id="CLU_005912_9_1_10"/>
<keyword evidence="7 10" id="KW-1133">Transmembrane helix</keyword>
<evidence type="ECO:0000256" key="2">
    <source>
        <dbReference type="ARBA" id="ARBA00022448"/>
    </source>
</evidence>
<feature type="transmembrane region" description="Helical" evidence="10">
    <location>
        <begin position="6"/>
        <end position="22"/>
    </location>
</feature>
<evidence type="ECO:0000256" key="1">
    <source>
        <dbReference type="ARBA" id="ARBA00004651"/>
    </source>
</evidence>
<evidence type="ECO:0000313" key="13">
    <source>
        <dbReference type="Proteomes" id="UP000027616"/>
    </source>
</evidence>
<organism evidence="12 13">
    <name type="scientific">Mucinivorans hirudinis</name>
    <dbReference type="NCBI Taxonomy" id="1433126"/>
    <lineage>
        <taxon>Bacteria</taxon>
        <taxon>Pseudomonadati</taxon>
        <taxon>Bacteroidota</taxon>
        <taxon>Bacteroidia</taxon>
        <taxon>Bacteroidales</taxon>
        <taxon>Rikenellaceae</taxon>
        <taxon>Mucinivorans</taxon>
    </lineage>
</organism>
<feature type="transmembrane region" description="Helical" evidence="10">
    <location>
        <begin position="229"/>
        <end position="246"/>
    </location>
</feature>
<dbReference type="GO" id="GO:0015297">
    <property type="term" value="F:antiporter activity"/>
    <property type="evidence" value="ECO:0007669"/>
    <property type="project" value="UniProtKB-KW"/>
</dbReference>
<protein>
    <submittedName>
        <fullName evidence="12">Na(+)/H(+) antiporter</fullName>
    </submittedName>
</protein>
<dbReference type="NCBIfam" id="NF003715">
    <property type="entry name" value="PRK05326.1-2"/>
    <property type="match status" value="1"/>
</dbReference>
<dbReference type="PROSITE" id="PS51202">
    <property type="entry name" value="RCK_C"/>
    <property type="match status" value="1"/>
</dbReference>
<keyword evidence="8" id="KW-0406">Ion transport</keyword>
<dbReference type="InterPro" id="IPR036721">
    <property type="entry name" value="RCK_C_sf"/>
</dbReference>
<dbReference type="InterPro" id="IPR038770">
    <property type="entry name" value="Na+/solute_symporter_sf"/>
</dbReference>
<comment type="subcellular location">
    <subcellularLocation>
        <location evidence="1">Cell membrane</location>
        <topology evidence="1">Multi-pass membrane protein</topology>
    </subcellularLocation>
</comment>
<keyword evidence="6 10" id="KW-0812">Transmembrane</keyword>
<feature type="transmembrane region" description="Helical" evidence="10">
    <location>
        <begin position="86"/>
        <end position="112"/>
    </location>
</feature>
<dbReference type="Pfam" id="PF02080">
    <property type="entry name" value="TrkA_C"/>
    <property type="match status" value="1"/>
</dbReference>
<feature type="transmembrane region" description="Helical" evidence="10">
    <location>
        <begin position="371"/>
        <end position="394"/>
    </location>
</feature>
<dbReference type="EMBL" id="HG934468">
    <property type="protein sequence ID" value="CDN30173.1"/>
    <property type="molecule type" value="Genomic_DNA"/>
</dbReference>
<dbReference type="NCBIfam" id="NF003716">
    <property type="entry name" value="PRK05326.1-3"/>
    <property type="match status" value="1"/>
</dbReference>
<dbReference type="Gene3D" id="1.20.1530.20">
    <property type="match status" value="1"/>
</dbReference>
<keyword evidence="5" id="KW-0630">Potassium</keyword>
<evidence type="ECO:0000256" key="6">
    <source>
        <dbReference type="ARBA" id="ARBA00022692"/>
    </source>
</evidence>
<sequence length="494" mass="54388">MFSLAEGILFIVGILLFVSIVFGKAGSRFGVPVLLMFLIVGMLFGSDGLGIQFYNEEVAQFVGMTAMSIILFSGGMDTKIREIRPVLWQGIALSTVGVIATTFLTGLFIFWITNSICDSLTFPLMVSFLAAAVMSSTDSASVFAILREKRLNLKHNLRPMLELESGSNDPMAFMLTVVLIQVISSSGMSASDIVIDFVMQFCVGLICGFVLGQLAVITLNKIKVSNISLYPLLLLAFIFFTYSFTVLLNGNGYLAVYLGGIIVGNAKIHSMRNITTFFDGFAWLFQIIMFLTLGLLVNPHELVDIIIPALLIALFMLFAARPAAVFLSLLPFRKMNLRSKFYLSWVGLRGAAPIIFATYPVIAGIEDSQKIFNIVFFITILSLVFQGTTVASAAKLLGLVDDKPSQEDEFGMTLHEHIDAQISEISVNENLLSHGHTLEKIPLPEQTLVVMIKRDGEYIVPNGQMEILKGDKLLLVAQQEQHTEQVYKMLGVNN</sequence>
<keyword evidence="2" id="KW-0813">Transport</keyword>
<dbReference type="AlphaFoldDB" id="A0A060R8V3"/>
<dbReference type="PANTHER" id="PTHR32507:SF7">
    <property type="entry name" value="K(+)_H(+) ANTIPORTER NHAP2"/>
    <property type="match status" value="1"/>
</dbReference>
<feature type="transmembrane region" description="Helical" evidence="10">
    <location>
        <begin position="197"/>
        <end position="217"/>
    </location>
</feature>
<dbReference type="Gene3D" id="3.30.70.1450">
    <property type="entry name" value="Regulator of K+ conductance, C-terminal domain"/>
    <property type="match status" value="1"/>
</dbReference>
<dbReference type="GO" id="GO:0005886">
    <property type="term" value="C:plasma membrane"/>
    <property type="evidence" value="ECO:0007669"/>
    <property type="project" value="UniProtKB-SubCell"/>
</dbReference>
<reference evidence="12 13" key="1">
    <citation type="journal article" date="2015" name="Genome Announc.">
        <title>Complete Genome Sequence of the Novel Leech Symbiont Mucinivorans hirudinis M3T.</title>
        <authorList>
            <person name="Nelson M.C."/>
            <person name="Bomar L."/>
            <person name="Graf J."/>
        </authorList>
    </citation>
    <scope>NUCLEOTIDE SEQUENCE [LARGE SCALE GENOMIC DNA]</scope>
    <source>
        <strain evidence="13">M3</strain>
    </source>
</reference>
<feature type="transmembrane region" description="Helical" evidence="10">
    <location>
        <begin position="124"/>
        <end position="146"/>
    </location>
</feature>
<feature type="transmembrane region" description="Helical" evidence="10">
    <location>
        <begin position="167"/>
        <end position="185"/>
    </location>
</feature>
<dbReference type="OrthoDB" id="9810759at2"/>
<dbReference type="GO" id="GO:0008324">
    <property type="term" value="F:monoatomic cation transmembrane transporter activity"/>
    <property type="evidence" value="ECO:0007669"/>
    <property type="project" value="InterPro"/>
</dbReference>
<keyword evidence="9 10" id="KW-0472">Membrane</keyword>
<feature type="transmembrane region" description="Helical" evidence="10">
    <location>
        <begin position="305"/>
        <end position="330"/>
    </location>
</feature>
<dbReference type="PANTHER" id="PTHR32507">
    <property type="entry name" value="NA(+)/H(+) ANTIPORTER 1"/>
    <property type="match status" value="1"/>
</dbReference>
<feature type="domain" description="RCK C-terminal" evidence="11">
    <location>
        <begin position="409"/>
        <end position="492"/>
    </location>
</feature>
<dbReference type="InterPro" id="IPR006037">
    <property type="entry name" value="RCK_C"/>
</dbReference>
<evidence type="ECO:0000256" key="5">
    <source>
        <dbReference type="ARBA" id="ARBA00022538"/>
    </source>
</evidence>
<dbReference type="Pfam" id="PF00999">
    <property type="entry name" value="Na_H_Exchanger"/>
    <property type="match status" value="1"/>
</dbReference>
<dbReference type="SUPFAM" id="SSF116726">
    <property type="entry name" value="TrkA C-terminal domain-like"/>
    <property type="match status" value="1"/>
</dbReference>
<evidence type="ECO:0000313" key="12">
    <source>
        <dbReference type="EMBL" id="CDN30173.1"/>
    </source>
</evidence>
<evidence type="ECO:0000256" key="9">
    <source>
        <dbReference type="ARBA" id="ARBA00023136"/>
    </source>
</evidence>
<evidence type="ECO:0000256" key="7">
    <source>
        <dbReference type="ARBA" id="ARBA00022989"/>
    </source>
</evidence>
<keyword evidence="4" id="KW-1003">Cell membrane</keyword>
<evidence type="ECO:0000256" key="4">
    <source>
        <dbReference type="ARBA" id="ARBA00022475"/>
    </source>
</evidence>
<dbReference type="Proteomes" id="UP000027616">
    <property type="component" value="Chromosome I"/>
</dbReference>
<feature type="transmembrane region" description="Helical" evidence="10">
    <location>
        <begin position="58"/>
        <end position="74"/>
    </location>
</feature>
<feature type="transmembrane region" description="Helical" evidence="10">
    <location>
        <begin position="280"/>
        <end position="299"/>
    </location>
</feature>
<dbReference type="GO" id="GO:0006813">
    <property type="term" value="P:potassium ion transport"/>
    <property type="evidence" value="ECO:0007669"/>
    <property type="project" value="UniProtKB-KW"/>
</dbReference>
<feature type="transmembrane region" description="Helical" evidence="10">
    <location>
        <begin position="342"/>
        <end position="365"/>
    </location>
</feature>
<evidence type="ECO:0000256" key="8">
    <source>
        <dbReference type="ARBA" id="ARBA00023065"/>
    </source>
</evidence>
<accession>A0A060R8V3</accession>
<feature type="transmembrane region" description="Helical" evidence="10">
    <location>
        <begin position="29"/>
        <end position="46"/>
    </location>
</feature>
<keyword evidence="5" id="KW-0633">Potassium transport</keyword>
<proteinExistence type="predicted"/>
<dbReference type="PATRIC" id="fig|1433126.3.peg.65"/>
<evidence type="ECO:0000256" key="10">
    <source>
        <dbReference type="SAM" id="Phobius"/>
    </source>
</evidence>
<dbReference type="InterPro" id="IPR006153">
    <property type="entry name" value="Cation/H_exchanger_TM"/>
</dbReference>
<gene>
    <name evidence="12" type="ORF">BN938_0066</name>
</gene>
<dbReference type="eggNOG" id="COG3263">
    <property type="taxonomic scope" value="Bacteria"/>
</dbReference>
<evidence type="ECO:0000259" key="11">
    <source>
        <dbReference type="PROSITE" id="PS51202"/>
    </source>
</evidence>
<keyword evidence="13" id="KW-1185">Reference proteome</keyword>